<proteinExistence type="predicted"/>
<organism evidence="5 6">
    <name type="scientific">Sinomonas flava</name>
    <dbReference type="NCBI Taxonomy" id="496857"/>
    <lineage>
        <taxon>Bacteria</taxon>
        <taxon>Bacillati</taxon>
        <taxon>Actinomycetota</taxon>
        <taxon>Actinomycetes</taxon>
        <taxon>Micrococcales</taxon>
        <taxon>Micrococcaceae</taxon>
        <taxon>Sinomonas</taxon>
    </lineage>
</organism>
<dbReference type="InterPro" id="IPR019887">
    <property type="entry name" value="Tscrpt_reg_AsnC/Lrp_C"/>
</dbReference>
<evidence type="ECO:0000256" key="2">
    <source>
        <dbReference type="ARBA" id="ARBA00023125"/>
    </source>
</evidence>
<evidence type="ECO:0000259" key="4">
    <source>
        <dbReference type="PROSITE" id="PS50956"/>
    </source>
</evidence>
<accession>A0ABN3BV70</accession>
<dbReference type="Pfam" id="PF01037">
    <property type="entry name" value="AsnC_trans_reg"/>
    <property type="match status" value="1"/>
</dbReference>
<dbReference type="InterPro" id="IPR019888">
    <property type="entry name" value="Tscrpt_reg_AsnC-like"/>
</dbReference>
<keyword evidence="2" id="KW-0238">DNA-binding</keyword>
<dbReference type="Gene3D" id="1.10.10.10">
    <property type="entry name" value="Winged helix-like DNA-binding domain superfamily/Winged helix DNA-binding domain"/>
    <property type="match status" value="1"/>
</dbReference>
<dbReference type="PANTHER" id="PTHR30154:SF34">
    <property type="entry name" value="TRANSCRIPTIONAL REGULATOR AZLB"/>
    <property type="match status" value="1"/>
</dbReference>
<dbReference type="InterPro" id="IPR036388">
    <property type="entry name" value="WH-like_DNA-bd_sf"/>
</dbReference>
<dbReference type="SUPFAM" id="SSF54909">
    <property type="entry name" value="Dimeric alpha+beta barrel"/>
    <property type="match status" value="1"/>
</dbReference>
<dbReference type="InterPro" id="IPR036390">
    <property type="entry name" value="WH_DNA-bd_sf"/>
</dbReference>
<dbReference type="PRINTS" id="PR00033">
    <property type="entry name" value="HTHASNC"/>
</dbReference>
<dbReference type="SMART" id="SM00344">
    <property type="entry name" value="HTH_ASNC"/>
    <property type="match status" value="1"/>
</dbReference>
<dbReference type="Gene3D" id="3.30.70.920">
    <property type="match status" value="1"/>
</dbReference>
<dbReference type="Pfam" id="PF13404">
    <property type="entry name" value="HTH_AsnC-type"/>
    <property type="match status" value="1"/>
</dbReference>
<sequence length="170" mass="18532">MRGRAAVLALRSMHVVDATDARILRALAEDPRRTVVALAQQLGLSRNTVQARLSRLDAGHVFLGFDRRINPSSLGYPLLAFITVHVQQRKLASLTAEIARIPEVLEGHGLTGTADLLLRVVAVDAEDLFRINGKILACDGVERTDTALAMGDLIPFRMDPLLERGPRPPA</sequence>
<gene>
    <name evidence="5" type="ORF">GCM10009849_21970</name>
</gene>
<evidence type="ECO:0000313" key="5">
    <source>
        <dbReference type="EMBL" id="GAA2200640.1"/>
    </source>
</evidence>
<keyword evidence="1" id="KW-0805">Transcription regulation</keyword>
<name>A0ABN3BV70_9MICC</name>
<evidence type="ECO:0000256" key="1">
    <source>
        <dbReference type="ARBA" id="ARBA00023015"/>
    </source>
</evidence>
<dbReference type="EMBL" id="BAAAQW010000005">
    <property type="protein sequence ID" value="GAA2200640.1"/>
    <property type="molecule type" value="Genomic_DNA"/>
</dbReference>
<dbReference type="PANTHER" id="PTHR30154">
    <property type="entry name" value="LEUCINE-RESPONSIVE REGULATORY PROTEIN"/>
    <property type="match status" value="1"/>
</dbReference>
<dbReference type="CDD" id="cd00090">
    <property type="entry name" value="HTH_ARSR"/>
    <property type="match status" value="1"/>
</dbReference>
<dbReference type="Proteomes" id="UP001500432">
    <property type="component" value="Unassembled WGS sequence"/>
</dbReference>
<dbReference type="InterPro" id="IPR000485">
    <property type="entry name" value="AsnC-type_HTH_dom"/>
</dbReference>
<protein>
    <submittedName>
        <fullName evidence="5">Lrp/AsnC family transcriptional regulator</fullName>
    </submittedName>
</protein>
<dbReference type="InterPro" id="IPR011991">
    <property type="entry name" value="ArsR-like_HTH"/>
</dbReference>
<feature type="domain" description="HTH asnC-type" evidence="4">
    <location>
        <begin position="16"/>
        <end position="77"/>
    </location>
</feature>
<dbReference type="PROSITE" id="PS50956">
    <property type="entry name" value="HTH_ASNC_2"/>
    <property type="match status" value="1"/>
</dbReference>
<comment type="caution">
    <text evidence="5">The sequence shown here is derived from an EMBL/GenBank/DDBJ whole genome shotgun (WGS) entry which is preliminary data.</text>
</comment>
<dbReference type="InterPro" id="IPR011008">
    <property type="entry name" value="Dimeric_a/b-barrel"/>
</dbReference>
<evidence type="ECO:0000256" key="3">
    <source>
        <dbReference type="ARBA" id="ARBA00023163"/>
    </source>
</evidence>
<keyword evidence="3" id="KW-0804">Transcription</keyword>
<keyword evidence="6" id="KW-1185">Reference proteome</keyword>
<reference evidence="6" key="1">
    <citation type="journal article" date="2019" name="Int. J. Syst. Evol. Microbiol.">
        <title>The Global Catalogue of Microorganisms (GCM) 10K type strain sequencing project: providing services to taxonomists for standard genome sequencing and annotation.</title>
        <authorList>
            <consortium name="The Broad Institute Genomics Platform"/>
            <consortium name="The Broad Institute Genome Sequencing Center for Infectious Disease"/>
            <person name="Wu L."/>
            <person name="Ma J."/>
        </authorList>
    </citation>
    <scope>NUCLEOTIDE SEQUENCE [LARGE SCALE GENOMIC DNA]</scope>
    <source>
        <strain evidence="6">JCM 16034</strain>
    </source>
</reference>
<evidence type="ECO:0000313" key="6">
    <source>
        <dbReference type="Proteomes" id="UP001500432"/>
    </source>
</evidence>
<dbReference type="SUPFAM" id="SSF46785">
    <property type="entry name" value="Winged helix' DNA-binding domain"/>
    <property type="match status" value="1"/>
</dbReference>